<evidence type="ECO:0000313" key="2">
    <source>
        <dbReference type="EMBL" id="NKX52410.1"/>
    </source>
</evidence>
<sequence length="153" mass="16563">MGLLVLAGTNGFAVARNNAAPGTAPEDAGQVVRPNSRVLSQAPDEKAELVEFLDFECEACLAAHPFVEELRKEHGRTVTIVNRYFPLPGHRNSMNAAVAVGAAAQQGAYRQMDQKMFRTHQDWGGSAEDKSAVFRGFARELGLDMAAYDRAVA</sequence>
<name>A0ABX1JUH3_9MICC</name>
<gene>
    <name evidence="2" type="ORF">HER39_17900</name>
</gene>
<feature type="non-terminal residue" evidence="2">
    <location>
        <position position="153"/>
    </location>
</feature>
<keyword evidence="3" id="KW-1185">Reference proteome</keyword>
<dbReference type="InterPro" id="IPR012336">
    <property type="entry name" value="Thioredoxin-like_fold"/>
</dbReference>
<evidence type="ECO:0000259" key="1">
    <source>
        <dbReference type="Pfam" id="PF13462"/>
    </source>
</evidence>
<feature type="domain" description="Thioredoxin-like fold" evidence="1">
    <location>
        <begin position="46"/>
        <end position="132"/>
    </location>
</feature>
<dbReference type="CDD" id="cd02972">
    <property type="entry name" value="DsbA_family"/>
    <property type="match status" value="1"/>
</dbReference>
<dbReference type="Gene3D" id="3.40.30.10">
    <property type="entry name" value="Glutaredoxin"/>
    <property type="match status" value="1"/>
</dbReference>
<dbReference type="EMBL" id="JAAZSR010000524">
    <property type="protein sequence ID" value="NKX52410.1"/>
    <property type="molecule type" value="Genomic_DNA"/>
</dbReference>
<evidence type="ECO:0000313" key="3">
    <source>
        <dbReference type="Proteomes" id="UP000523795"/>
    </source>
</evidence>
<proteinExistence type="predicted"/>
<accession>A0ABX1JUH3</accession>
<dbReference type="InterPro" id="IPR036249">
    <property type="entry name" value="Thioredoxin-like_sf"/>
</dbReference>
<organism evidence="2 3">
    <name type="scientific">Arthrobacter deserti</name>
    <dbReference type="NCBI Taxonomy" id="1742687"/>
    <lineage>
        <taxon>Bacteria</taxon>
        <taxon>Bacillati</taxon>
        <taxon>Actinomycetota</taxon>
        <taxon>Actinomycetes</taxon>
        <taxon>Micrococcales</taxon>
        <taxon>Micrococcaceae</taxon>
        <taxon>Arthrobacter</taxon>
    </lineage>
</organism>
<protein>
    <submittedName>
        <fullName evidence="2">Thioredoxin domain-containing protein</fullName>
    </submittedName>
</protein>
<dbReference type="Pfam" id="PF13462">
    <property type="entry name" value="Thioredoxin_4"/>
    <property type="match status" value="1"/>
</dbReference>
<dbReference type="Proteomes" id="UP000523795">
    <property type="component" value="Unassembled WGS sequence"/>
</dbReference>
<dbReference type="SUPFAM" id="SSF52833">
    <property type="entry name" value="Thioredoxin-like"/>
    <property type="match status" value="1"/>
</dbReference>
<reference evidence="2 3" key="1">
    <citation type="submission" date="2020-04" db="EMBL/GenBank/DDBJ databases">
        <authorList>
            <person name="Liu S."/>
        </authorList>
    </citation>
    <scope>NUCLEOTIDE SEQUENCE [LARGE SCALE GENOMIC DNA]</scope>
    <source>
        <strain evidence="2 3">CGMCC 1.15091</strain>
    </source>
</reference>
<comment type="caution">
    <text evidence="2">The sequence shown here is derived from an EMBL/GenBank/DDBJ whole genome shotgun (WGS) entry which is preliminary data.</text>
</comment>